<evidence type="ECO:0000313" key="4">
    <source>
        <dbReference type="EMBL" id="ACQ79352.1"/>
    </source>
</evidence>
<keyword evidence="5" id="KW-1185">Reference proteome</keyword>
<dbReference type="InterPro" id="IPR001647">
    <property type="entry name" value="HTH_TetR"/>
</dbReference>
<dbReference type="Proteomes" id="UP000007962">
    <property type="component" value="Chromosome"/>
</dbReference>
<evidence type="ECO:0000313" key="5">
    <source>
        <dbReference type="Proteomes" id="UP000007962"/>
    </source>
</evidence>
<dbReference type="PANTHER" id="PTHR30055:SF226">
    <property type="entry name" value="HTH-TYPE TRANSCRIPTIONAL REGULATOR PKSA"/>
    <property type="match status" value="1"/>
</dbReference>
<name>C5C0U8_BEUC1</name>
<evidence type="ECO:0000259" key="3">
    <source>
        <dbReference type="PROSITE" id="PS50977"/>
    </source>
</evidence>
<dbReference type="SUPFAM" id="SSF46689">
    <property type="entry name" value="Homeodomain-like"/>
    <property type="match status" value="1"/>
</dbReference>
<sequence length="205" mass="21234">MPPTNPRRRRALTDAAIELLASDGAHGLTHRAVERVAGVPAGTVSNYFPSREALLVAAAERIVELHLAEMDAATRADDAPPDGPAPGEAAGMSLEQLVDVLADSLLHAATTLRARYLAVFELQLEARRRPTLAAALAGFEGTSLTHTTALHGELGLPPTPGAVQTLITLYGGALFTLVASPAQAVDPASVRRLAAAMVRGAFGAP</sequence>
<dbReference type="Pfam" id="PF17940">
    <property type="entry name" value="TetR_C_31"/>
    <property type="match status" value="1"/>
</dbReference>
<dbReference type="PROSITE" id="PS50977">
    <property type="entry name" value="HTH_TETR_2"/>
    <property type="match status" value="1"/>
</dbReference>
<dbReference type="Gene3D" id="1.10.357.10">
    <property type="entry name" value="Tetracycline Repressor, domain 2"/>
    <property type="match status" value="1"/>
</dbReference>
<proteinExistence type="predicted"/>
<dbReference type="GO" id="GO:0003700">
    <property type="term" value="F:DNA-binding transcription factor activity"/>
    <property type="evidence" value="ECO:0007669"/>
    <property type="project" value="TreeGrafter"/>
</dbReference>
<organism evidence="4 5">
    <name type="scientific">Beutenbergia cavernae (strain ATCC BAA-8 / DSM 12333 / CCUG 43141 / JCM 11478 / NBRC 16432 / NCIMB 13614 / HKI 0122)</name>
    <dbReference type="NCBI Taxonomy" id="471853"/>
    <lineage>
        <taxon>Bacteria</taxon>
        <taxon>Bacillati</taxon>
        <taxon>Actinomycetota</taxon>
        <taxon>Actinomycetes</taxon>
        <taxon>Micrococcales</taxon>
        <taxon>Beutenbergiaceae</taxon>
        <taxon>Beutenbergia</taxon>
    </lineage>
</organism>
<dbReference type="PANTHER" id="PTHR30055">
    <property type="entry name" value="HTH-TYPE TRANSCRIPTIONAL REGULATOR RUTR"/>
    <property type="match status" value="1"/>
</dbReference>
<dbReference type="eggNOG" id="COG3226">
    <property type="taxonomic scope" value="Bacteria"/>
</dbReference>
<feature type="DNA-binding region" description="H-T-H motif" evidence="2">
    <location>
        <begin position="29"/>
        <end position="48"/>
    </location>
</feature>
<dbReference type="OrthoDB" id="7506349at2"/>
<dbReference type="InterPro" id="IPR041583">
    <property type="entry name" value="TetR_C_31"/>
</dbReference>
<accession>C5C0U8</accession>
<keyword evidence="1 2" id="KW-0238">DNA-binding</keyword>
<feature type="domain" description="HTH tetR-type" evidence="3">
    <location>
        <begin position="6"/>
        <end position="66"/>
    </location>
</feature>
<dbReference type="STRING" id="471853.Bcav_1092"/>
<reference evidence="4 5" key="1">
    <citation type="journal article" date="2009" name="Stand. Genomic Sci.">
        <title>Complete genome sequence of Beutenbergia cavernae type strain (HKI 0122).</title>
        <authorList>
            <person name="Land M."/>
            <person name="Pukall R."/>
            <person name="Abt B."/>
            <person name="Goker M."/>
            <person name="Rohde M."/>
            <person name="Glavina Del Rio T."/>
            <person name="Tice H."/>
            <person name="Copeland A."/>
            <person name="Cheng J.F."/>
            <person name="Lucas S."/>
            <person name="Chen F."/>
            <person name="Nolan M."/>
            <person name="Bruce D."/>
            <person name="Goodwin L."/>
            <person name="Pitluck S."/>
            <person name="Ivanova N."/>
            <person name="Mavromatis K."/>
            <person name="Ovchinnikova G."/>
            <person name="Pati A."/>
            <person name="Chen A."/>
            <person name="Palaniappan K."/>
            <person name="Hauser L."/>
            <person name="Chang Y.J."/>
            <person name="Jefferies C.C."/>
            <person name="Saunders E."/>
            <person name="Brettin T."/>
            <person name="Detter J.C."/>
            <person name="Han C."/>
            <person name="Chain P."/>
            <person name="Bristow J."/>
            <person name="Eisen J.A."/>
            <person name="Markowitz V."/>
            <person name="Hugenholtz P."/>
            <person name="Kyrpides N.C."/>
            <person name="Klenk H.P."/>
            <person name="Lapidus A."/>
        </authorList>
    </citation>
    <scope>NUCLEOTIDE SEQUENCE [LARGE SCALE GENOMIC DNA]</scope>
    <source>
        <strain evidence="5">ATCC BAA-8 / DSM 12333 / NBRC 16432</strain>
    </source>
</reference>
<evidence type="ECO:0000256" key="1">
    <source>
        <dbReference type="ARBA" id="ARBA00023125"/>
    </source>
</evidence>
<dbReference type="HOGENOM" id="CLU_069356_21_0_11"/>
<dbReference type="EMBL" id="CP001618">
    <property type="protein sequence ID" value="ACQ79352.1"/>
    <property type="molecule type" value="Genomic_DNA"/>
</dbReference>
<dbReference type="RefSeq" id="WP_015881592.1">
    <property type="nucleotide sequence ID" value="NC_012669.1"/>
</dbReference>
<dbReference type="KEGG" id="bcv:Bcav_1092"/>
<dbReference type="InterPro" id="IPR009057">
    <property type="entry name" value="Homeodomain-like_sf"/>
</dbReference>
<dbReference type="InterPro" id="IPR050109">
    <property type="entry name" value="HTH-type_TetR-like_transc_reg"/>
</dbReference>
<dbReference type="GO" id="GO:0000976">
    <property type="term" value="F:transcription cis-regulatory region binding"/>
    <property type="evidence" value="ECO:0007669"/>
    <property type="project" value="TreeGrafter"/>
</dbReference>
<dbReference type="PRINTS" id="PR00455">
    <property type="entry name" value="HTHTETR"/>
</dbReference>
<dbReference type="AlphaFoldDB" id="C5C0U8"/>
<evidence type="ECO:0000256" key="2">
    <source>
        <dbReference type="PROSITE-ProRule" id="PRU00335"/>
    </source>
</evidence>
<protein>
    <submittedName>
        <fullName evidence="4">Transcriptional regulator, TetR family</fullName>
    </submittedName>
</protein>
<gene>
    <name evidence="4" type="ordered locus">Bcav_1092</name>
</gene>
<dbReference type="Pfam" id="PF00440">
    <property type="entry name" value="TetR_N"/>
    <property type="match status" value="1"/>
</dbReference>